<protein>
    <submittedName>
        <fullName evidence="2">Four helix bundle metalloprotein</fullName>
    </submittedName>
</protein>
<dbReference type="Pfam" id="PF07606">
    <property type="entry name" value="DUF1569"/>
    <property type="match status" value="1"/>
</dbReference>
<sequence>MKAPQKYKSISDVEDELNIIISCNRKPKYDLSIYQIMNFIAEFIELSIQSADQKRIFNTWHRIIGKYKFAKLMSSGFYSKASQVYGFPSKAESGDEKSAEMRLRTALTAFKLHSGPFGSHPIYGDLDKKQWEKVISILSGFLFGYIHLEGDEKARFLRDKELQKEKHEKRKQDQKESKYLSDKNSKNHKHNNRNKNRNWKNKKRHHKKDNRNQGEGAK</sequence>
<accession>A0A2P2E4U6</accession>
<dbReference type="RefSeq" id="WP_108978294.1">
    <property type="nucleotide sequence ID" value="NZ_BFBB01000009.1"/>
</dbReference>
<feature type="compositionally biased region" description="Basic residues" evidence="1">
    <location>
        <begin position="186"/>
        <end position="209"/>
    </location>
</feature>
<feature type="compositionally biased region" description="Basic and acidic residues" evidence="1">
    <location>
        <begin position="163"/>
        <end position="185"/>
    </location>
</feature>
<name>A0A2P2E4U6_9LEPT</name>
<keyword evidence="3" id="KW-1185">Reference proteome</keyword>
<feature type="region of interest" description="Disordered" evidence="1">
    <location>
        <begin position="163"/>
        <end position="218"/>
    </location>
</feature>
<comment type="caution">
    <text evidence="2">The sequence shown here is derived from an EMBL/GenBank/DDBJ whole genome shotgun (WGS) entry which is preliminary data.</text>
</comment>
<dbReference type="InterPro" id="IPR011463">
    <property type="entry name" value="DUF1569"/>
</dbReference>
<proteinExistence type="predicted"/>
<gene>
    <name evidence="2" type="ORF">LPTSP4_34430</name>
</gene>
<evidence type="ECO:0000256" key="1">
    <source>
        <dbReference type="SAM" id="MobiDB-lite"/>
    </source>
</evidence>
<dbReference type="AlphaFoldDB" id="A0A2P2E4U6"/>
<reference evidence="2 3" key="1">
    <citation type="submission" date="2018-02" db="EMBL/GenBank/DDBJ databases">
        <title>Novel Leptospira species isolated from soil and water in Japan.</title>
        <authorList>
            <person name="Nakao R."/>
            <person name="Masuzawa T."/>
        </authorList>
    </citation>
    <scope>NUCLEOTIDE SEQUENCE [LARGE SCALE GENOMIC DNA]</scope>
    <source>
        <strain evidence="2 3">YH101</strain>
    </source>
</reference>
<dbReference type="EMBL" id="BFBB01000009">
    <property type="protein sequence ID" value="GBF51905.1"/>
    <property type="molecule type" value="Genomic_DNA"/>
</dbReference>
<evidence type="ECO:0000313" key="2">
    <source>
        <dbReference type="EMBL" id="GBF51905.1"/>
    </source>
</evidence>
<evidence type="ECO:0000313" key="3">
    <source>
        <dbReference type="Proteomes" id="UP000245133"/>
    </source>
</evidence>
<dbReference type="Proteomes" id="UP000245133">
    <property type="component" value="Unassembled WGS sequence"/>
</dbReference>
<organism evidence="2 3">
    <name type="scientific">Leptospira ryugenii</name>
    <dbReference type="NCBI Taxonomy" id="1917863"/>
    <lineage>
        <taxon>Bacteria</taxon>
        <taxon>Pseudomonadati</taxon>
        <taxon>Spirochaetota</taxon>
        <taxon>Spirochaetia</taxon>
        <taxon>Leptospirales</taxon>
        <taxon>Leptospiraceae</taxon>
        <taxon>Leptospira</taxon>
    </lineage>
</organism>
<dbReference type="OrthoDB" id="345241at2"/>